<dbReference type="Gene3D" id="3.90.180.10">
    <property type="entry name" value="Medium-chain alcohol dehydrogenases, catalytic domain"/>
    <property type="match status" value="1"/>
</dbReference>
<accession>A0AAV9JT14</accession>
<dbReference type="InterPro" id="IPR011032">
    <property type="entry name" value="GroES-like_sf"/>
</dbReference>
<proteinExistence type="inferred from homology"/>
<keyword evidence="2 5" id="KW-0862">Zinc</keyword>
<evidence type="ECO:0000259" key="6">
    <source>
        <dbReference type="SMART" id="SM00829"/>
    </source>
</evidence>
<dbReference type="CDD" id="cd08278">
    <property type="entry name" value="benzyl_alcohol_DH"/>
    <property type="match status" value="1"/>
</dbReference>
<dbReference type="InterPro" id="IPR020843">
    <property type="entry name" value="ER"/>
</dbReference>
<dbReference type="InterPro" id="IPR013149">
    <property type="entry name" value="ADH-like_C"/>
</dbReference>
<dbReference type="GO" id="GO:0008270">
    <property type="term" value="F:zinc ion binding"/>
    <property type="evidence" value="ECO:0007669"/>
    <property type="project" value="InterPro"/>
</dbReference>
<dbReference type="SMART" id="SM00829">
    <property type="entry name" value="PKS_ER"/>
    <property type="match status" value="1"/>
</dbReference>
<dbReference type="PROSITE" id="PS00059">
    <property type="entry name" value="ADH_ZINC"/>
    <property type="match status" value="1"/>
</dbReference>
<protein>
    <recommendedName>
        <fullName evidence="6">Enoyl reductase (ER) domain-containing protein</fullName>
    </recommendedName>
</protein>
<reference evidence="7 8" key="1">
    <citation type="submission" date="2021-11" db="EMBL/GenBank/DDBJ databases">
        <title>Black yeast isolated from Biological Soil Crust.</title>
        <authorList>
            <person name="Kurbessoian T."/>
        </authorList>
    </citation>
    <scope>NUCLEOTIDE SEQUENCE [LARGE SCALE GENOMIC DNA]</scope>
    <source>
        <strain evidence="7 8">CCFEE 5522</strain>
    </source>
</reference>
<dbReference type="GO" id="GO:0005829">
    <property type="term" value="C:cytosol"/>
    <property type="evidence" value="ECO:0007669"/>
    <property type="project" value="TreeGrafter"/>
</dbReference>
<evidence type="ECO:0000256" key="4">
    <source>
        <dbReference type="ARBA" id="ARBA00023027"/>
    </source>
</evidence>
<dbReference type="Proteomes" id="UP001324427">
    <property type="component" value="Unassembled WGS sequence"/>
</dbReference>
<dbReference type="SUPFAM" id="SSF51735">
    <property type="entry name" value="NAD(P)-binding Rossmann-fold domains"/>
    <property type="match status" value="1"/>
</dbReference>
<comment type="cofactor">
    <cofactor evidence="5">
        <name>Zn(2+)</name>
        <dbReference type="ChEBI" id="CHEBI:29105"/>
    </cofactor>
</comment>
<dbReference type="Pfam" id="PF08240">
    <property type="entry name" value="ADH_N"/>
    <property type="match status" value="1"/>
</dbReference>
<evidence type="ECO:0000313" key="8">
    <source>
        <dbReference type="Proteomes" id="UP001324427"/>
    </source>
</evidence>
<dbReference type="PANTHER" id="PTHR43880:SF12">
    <property type="entry name" value="ALCOHOL DEHYDROGENASE CLASS-3"/>
    <property type="match status" value="1"/>
</dbReference>
<evidence type="ECO:0000256" key="2">
    <source>
        <dbReference type="ARBA" id="ARBA00022833"/>
    </source>
</evidence>
<dbReference type="InterPro" id="IPR036291">
    <property type="entry name" value="NAD(P)-bd_dom_sf"/>
</dbReference>
<dbReference type="AlphaFoldDB" id="A0AAV9JT14"/>
<dbReference type="InterPro" id="IPR002328">
    <property type="entry name" value="ADH_Zn_CS"/>
</dbReference>
<gene>
    <name evidence="7" type="ORF">LTR36_009465</name>
</gene>
<dbReference type="Gene3D" id="3.40.50.720">
    <property type="entry name" value="NAD(P)-binding Rossmann-like Domain"/>
    <property type="match status" value="1"/>
</dbReference>
<evidence type="ECO:0000256" key="5">
    <source>
        <dbReference type="RuleBase" id="RU361277"/>
    </source>
</evidence>
<feature type="domain" description="Enoyl reductase (ER)" evidence="6">
    <location>
        <begin position="13"/>
        <end position="372"/>
    </location>
</feature>
<organism evidence="7 8">
    <name type="scientific">Oleoguttula mirabilis</name>
    <dbReference type="NCBI Taxonomy" id="1507867"/>
    <lineage>
        <taxon>Eukaryota</taxon>
        <taxon>Fungi</taxon>
        <taxon>Dikarya</taxon>
        <taxon>Ascomycota</taxon>
        <taxon>Pezizomycotina</taxon>
        <taxon>Dothideomycetes</taxon>
        <taxon>Dothideomycetidae</taxon>
        <taxon>Mycosphaerellales</taxon>
        <taxon>Teratosphaeriaceae</taxon>
        <taxon>Oleoguttula</taxon>
    </lineage>
</organism>
<dbReference type="SUPFAM" id="SSF50129">
    <property type="entry name" value="GroES-like"/>
    <property type="match status" value="1"/>
</dbReference>
<keyword evidence="3" id="KW-0560">Oxidoreductase</keyword>
<evidence type="ECO:0000313" key="7">
    <source>
        <dbReference type="EMBL" id="KAK4548555.1"/>
    </source>
</evidence>
<keyword evidence="1 5" id="KW-0479">Metal-binding</keyword>
<dbReference type="EMBL" id="JAVFHQ010000007">
    <property type="protein sequence ID" value="KAK4548555.1"/>
    <property type="molecule type" value="Genomic_DNA"/>
</dbReference>
<keyword evidence="4" id="KW-0520">NAD</keyword>
<evidence type="ECO:0000256" key="1">
    <source>
        <dbReference type="ARBA" id="ARBA00022723"/>
    </source>
</evidence>
<keyword evidence="8" id="KW-1185">Reference proteome</keyword>
<name>A0AAV9JT14_9PEZI</name>
<dbReference type="GO" id="GO:0046294">
    <property type="term" value="P:formaldehyde catabolic process"/>
    <property type="evidence" value="ECO:0007669"/>
    <property type="project" value="TreeGrafter"/>
</dbReference>
<dbReference type="InterPro" id="IPR013154">
    <property type="entry name" value="ADH-like_N"/>
</dbReference>
<comment type="caution">
    <text evidence="7">The sequence shown here is derived from an EMBL/GenBank/DDBJ whole genome shotgun (WGS) entry which is preliminary data.</text>
</comment>
<dbReference type="PANTHER" id="PTHR43880">
    <property type="entry name" value="ALCOHOL DEHYDROGENASE"/>
    <property type="match status" value="1"/>
</dbReference>
<evidence type="ECO:0000256" key="3">
    <source>
        <dbReference type="ARBA" id="ARBA00023002"/>
    </source>
</evidence>
<sequence>MPTTTEAYVARQGSLKLEKVHYADLDANEVLVDITAASICHTDVKAAEGVFHMKPPMIIGHEAAGYVKEIGSAVSYVTPGDAVVLAFAWCGECRRCMSGKQPYCDEMRALNFGGSTRADGTVAVKGADGGGLNGQFFGQSSMSRVAMVRENCCVKVDGTREELRLFASLGCGIQTGAGAMLNVAKPAVGSSIAIFGGGAVGLSAMLAAKLTSPACLVLVDNSQTKLDMIPRELLEGVHAVNSSNKSSEDLAAELRALTPRGAGMDFAMDGVGHEAVLLAAHLCLDKLGTALIVGGSPTAKISAAIEGHLVKGLTTRGMHQGDSVPRVMLPRLIQLWKDGKFPFDKLLTMYKFEELHKALDEMHQGQVIKPVLVL</sequence>
<dbReference type="GO" id="GO:0051903">
    <property type="term" value="F:S-(hydroxymethyl)glutathione dehydrogenase [NAD(P)+] activity"/>
    <property type="evidence" value="ECO:0007669"/>
    <property type="project" value="TreeGrafter"/>
</dbReference>
<comment type="similarity">
    <text evidence="5">Belongs to the zinc-containing alcohol dehydrogenase family.</text>
</comment>
<dbReference type="Pfam" id="PF00107">
    <property type="entry name" value="ADH_zinc_N"/>
    <property type="match status" value="1"/>
</dbReference>